<dbReference type="EMBL" id="JAINUF010000006">
    <property type="protein sequence ID" value="KAJ8357717.1"/>
    <property type="molecule type" value="Genomic_DNA"/>
</dbReference>
<name>A0A9Q1FG83_SYNKA</name>
<dbReference type="OrthoDB" id="10587475at2759"/>
<proteinExistence type="predicted"/>
<sequence length="297" mass="32036">MMLISVRADEAARTALAPVAGDPIFPGSGSPTPDRTPGPGWRGFGKAGLLRSIIIITPHPTYRGKGPQIKFCLGLQKLRGAPGWRYRPLTVSDASGSFREWRQGAVNTETQGSPRSDRSMQRTAGQRCGGPVRDLRPATAHHGADGAGRVTVLAGGTLEIRYAQVTDSGTYICIASNAGGNDTYFATLTVRGPPPDGALFANRSLYAADLNDTRPQRHARLLRFTLDLTTILVSTAMGCITFLGVVLFCFLLLFVWSRGRGQRKNNFTVEYTFRKTEGPAATSSSQGGARKFNMKMI</sequence>
<feature type="region of interest" description="Disordered" evidence="1">
    <location>
        <begin position="102"/>
        <end position="143"/>
    </location>
</feature>
<keyword evidence="2" id="KW-0812">Transmembrane</keyword>
<evidence type="ECO:0000256" key="2">
    <source>
        <dbReference type="SAM" id="Phobius"/>
    </source>
</evidence>
<gene>
    <name evidence="4" type="ORF">SKAU_G00205110</name>
</gene>
<dbReference type="InterPro" id="IPR036179">
    <property type="entry name" value="Ig-like_dom_sf"/>
</dbReference>
<keyword evidence="2" id="KW-1133">Transmembrane helix</keyword>
<dbReference type="Proteomes" id="UP001152622">
    <property type="component" value="Chromosome 6"/>
</dbReference>
<dbReference type="AlphaFoldDB" id="A0A9Q1FG83"/>
<keyword evidence="5" id="KW-1185">Reference proteome</keyword>
<evidence type="ECO:0000313" key="4">
    <source>
        <dbReference type="EMBL" id="KAJ8357717.1"/>
    </source>
</evidence>
<dbReference type="Gene3D" id="2.60.40.10">
    <property type="entry name" value="Immunoglobulins"/>
    <property type="match status" value="1"/>
</dbReference>
<reference evidence="4" key="1">
    <citation type="journal article" date="2023" name="Science">
        <title>Genome structures resolve the early diversification of teleost fishes.</title>
        <authorList>
            <person name="Parey E."/>
            <person name="Louis A."/>
            <person name="Montfort J."/>
            <person name="Bouchez O."/>
            <person name="Roques C."/>
            <person name="Iampietro C."/>
            <person name="Lluch J."/>
            <person name="Castinel A."/>
            <person name="Donnadieu C."/>
            <person name="Desvignes T."/>
            <person name="Floi Bucao C."/>
            <person name="Jouanno E."/>
            <person name="Wen M."/>
            <person name="Mejri S."/>
            <person name="Dirks R."/>
            <person name="Jansen H."/>
            <person name="Henkel C."/>
            <person name="Chen W.J."/>
            <person name="Zahm M."/>
            <person name="Cabau C."/>
            <person name="Klopp C."/>
            <person name="Thompson A.W."/>
            <person name="Robinson-Rechavi M."/>
            <person name="Braasch I."/>
            <person name="Lecointre G."/>
            <person name="Bobe J."/>
            <person name="Postlethwait J.H."/>
            <person name="Berthelot C."/>
            <person name="Roest Crollius H."/>
            <person name="Guiguen Y."/>
        </authorList>
    </citation>
    <scope>NUCLEOTIDE SEQUENCE</scope>
    <source>
        <strain evidence="4">WJC10195</strain>
    </source>
</reference>
<dbReference type="InterPro" id="IPR013783">
    <property type="entry name" value="Ig-like_fold"/>
</dbReference>
<accession>A0A9Q1FG83</accession>
<keyword evidence="2" id="KW-0472">Membrane</keyword>
<organism evidence="4 5">
    <name type="scientific">Synaphobranchus kaupii</name>
    <name type="common">Kaup's arrowtooth eel</name>
    <dbReference type="NCBI Taxonomy" id="118154"/>
    <lineage>
        <taxon>Eukaryota</taxon>
        <taxon>Metazoa</taxon>
        <taxon>Chordata</taxon>
        <taxon>Craniata</taxon>
        <taxon>Vertebrata</taxon>
        <taxon>Euteleostomi</taxon>
        <taxon>Actinopterygii</taxon>
        <taxon>Neopterygii</taxon>
        <taxon>Teleostei</taxon>
        <taxon>Anguilliformes</taxon>
        <taxon>Synaphobranchidae</taxon>
        <taxon>Synaphobranchus</taxon>
    </lineage>
</organism>
<evidence type="ECO:0000256" key="1">
    <source>
        <dbReference type="SAM" id="MobiDB-lite"/>
    </source>
</evidence>
<dbReference type="InterPro" id="IPR013098">
    <property type="entry name" value="Ig_I-set"/>
</dbReference>
<evidence type="ECO:0000259" key="3">
    <source>
        <dbReference type="Pfam" id="PF07679"/>
    </source>
</evidence>
<feature type="compositionally biased region" description="Polar residues" evidence="1">
    <location>
        <begin position="105"/>
        <end position="114"/>
    </location>
</feature>
<feature type="region of interest" description="Disordered" evidence="1">
    <location>
        <begin position="278"/>
        <end position="297"/>
    </location>
</feature>
<evidence type="ECO:0000313" key="5">
    <source>
        <dbReference type="Proteomes" id="UP001152622"/>
    </source>
</evidence>
<feature type="domain" description="Immunoglobulin I-set" evidence="3">
    <location>
        <begin position="156"/>
        <end position="190"/>
    </location>
</feature>
<feature type="transmembrane region" description="Helical" evidence="2">
    <location>
        <begin position="231"/>
        <end position="256"/>
    </location>
</feature>
<protein>
    <recommendedName>
        <fullName evidence="3">Immunoglobulin I-set domain-containing protein</fullName>
    </recommendedName>
</protein>
<dbReference type="Pfam" id="PF07679">
    <property type="entry name" value="I-set"/>
    <property type="match status" value="1"/>
</dbReference>
<comment type="caution">
    <text evidence="4">The sequence shown here is derived from an EMBL/GenBank/DDBJ whole genome shotgun (WGS) entry which is preliminary data.</text>
</comment>
<dbReference type="SUPFAM" id="SSF48726">
    <property type="entry name" value="Immunoglobulin"/>
    <property type="match status" value="1"/>
</dbReference>